<protein>
    <submittedName>
        <fullName evidence="9">ATP-binding cassette sub- G member 5</fullName>
    </submittedName>
</protein>
<dbReference type="AlphaFoldDB" id="A0A9P6KHJ2"/>
<organism evidence="9 10">
    <name type="scientific">Lunasporangiospora selenospora</name>
    <dbReference type="NCBI Taxonomy" id="979761"/>
    <lineage>
        <taxon>Eukaryota</taxon>
        <taxon>Fungi</taxon>
        <taxon>Fungi incertae sedis</taxon>
        <taxon>Mucoromycota</taxon>
        <taxon>Mortierellomycotina</taxon>
        <taxon>Mortierellomycetes</taxon>
        <taxon>Mortierellales</taxon>
        <taxon>Mortierellaceae</taxon>
        <taxon>Lunasporangiospora</taxon>
    </lineage>
</organism>
<dbReference type="Pfam" id="PF00005">
    <property type="entry name" value="ABC_tran"/>
    <property type="match status" value="1"/>
</dbReference>
<dbReference type="InterPro" id="IPR013525">
    <property type="entry name" value="ABC2_TM"/>
</dbReference>
<keyword evidence="2" id="KW-0813">Transport</keyword>
<dbReference type="EMBL" id="JAABOA010000315">
    <property type="protein sequence ID" value="KAF9584845.1"/>
    <property type="molecule type" value="Genomic_DNA"/>
</dbReference>
<evidence type="ECO:0000259" key="7">
    <source>
        <dbReference type="Pfam" id="PF00005"/>
    </source>
</evidence>
<feature type="domain" description="ABC transporter" evidence="7">
    <location>
        <begin position="11"/>
        <end position="99"/>
    </location>
</feature>
<evidence type="ECO:0000256" key="6">
    <source>
        <dbReference type="SAM" id="Phobius"/>
    </source>
</evidence>
<comment type="caution">
    <text evidence="9">The sequence shown here is derived from an EMBL/GenBank/DDBJ whole genome shotgun (WGS) entry which is preliminary data.</text>
</comment>
<evidence type="ECO:0000256" key="1">
    <source>
        <dbReference type="ARBA" id="ARBA00004141"/>
    </source>
</evidence>
<comment type="subcellular location">
    <subcellularLocation>
        <location evidence="1">Membrane</location>
        <topology evidence="1">Multi-pass membrane protein</topology>
    </subcellularLocation>
</comment>
<dbReference type="Pfam" id="PF01061">
    <property type="entry name" value="ABC2_membrane"/>
    <property type="match status" value="1"/>
</dbReference>
<keyword evidence="9" id="KW-0067">ATP-binding</keyword>
<dbReference type="GO" id="GO:0016020">
    <property type="term" value="C:membrane"/>
    <property type="evidence" value="ECO:0007669"/>
    <property type="project" value="UniProtKB-SubCell"/>
</dbReference>
<dbReference type="GO" id="GO:0005524">
    <property type="term" value="F:ATP binding"/>
    <property type="evidence" value="ECO:0007669"/>
    <property type="project" value="UniProtKB-KW"/>
</dbReference>
<proteinExistence type="predicted"/>
<dbReference type="Gene3D" id="3.40.50.300">
    <property type="entry name" value="P-loop containing nucleotide triphosphate hydrolases"/>
    <property type="match status" value="1"/>
</dbReference>
<dbReference type="InterPro" id="IPR027417">
    <property type="entry name" value="P-loop_NTPase"/>
</dbReference>
<accession>A0A9P6KHJ2</accession>
<evidence type="ECO:0000256" key="2">
    <source>
        <dbReference type="ARBA" id="ARBA00022448"/>
    </source>
</evidence>
<evidence type="ECO:0000313" key="10">
    <source>
        <dbReference type="Proteomes" id="UP000780801"/>
    </source>
</evidence>
<dbReference type="SUPFAM" id="SSF52540">
    <property type="entry name" value="P-loop containing nucleoside triphosphate hydrolases"/>
    <property type="match status" value="1"/>
</dbReference>
<dbReference type="Proteomes" id="UP000780801">
    <property type="component" value="Unassembled WGS sequence"/>
</dbReference>
<keyword evidence="4 6" id="KW-1133">Transmembrane helix</keyword>
<keyword evidence="10" id="KW-1185">Reference proteome</keyword>
<reference evidence="9" key="1">
    <citation type="journal article" date="2020" name="Fungal Divers.">
        <title>Resolving the Mortierellaceae phylogeny through synthesis of multi-gene phylogenetics and phylogenomics.</title>
        <authorList>
            <person name="Vandepol N."/>
            <person name="Liber J."/>
            <person name="Desiro A."/>
            <person name="Na H."/>
            <person name="Kennedy M."/>
            <person name="Barry K."/>
            <person name="Grigoriev I.V."/>
            <person name="Miller A.N."/>
            <person name="O'Donnell K."/>
            <person name="Stajich J.E."/>
            <person name="Bonito G."/>
        </authorList>
    </citation>
    <scope>NUCLEOTIDE SEQUENCE</scope>
    <source>
        <strain evidence="9">KOD1015</strain>
    </source>
</reference>
<evidence type="ECO:0000313" key="9">
    <source>
        <dbReference type="EMBL" id="KAF9584845.1"/>
    </source>
</evidence>
<sequence length="401" mass="44233">MVTHFHYTKSRERLGICIKKINYCRFSQTSKDEKIRIVNELLQQLGLTACADTRVGEANASEMTQENTRGISGGERRRLSMAIQLLANPRLLFCDEVTSGLDAHSALKIVQVLKDYAESSGSTVVLSIHQPRPEIYQLLSGVGNLVLLSFGRVVYDGPMAEALPWMESLGYERCPAHMNPLDYLLDLTTIDYSSAATERLSRKRCANIGASWEERSCRSSSTKHLTTIHLNNTGMAAEPLSTLSTLLASSSQIVTYSNTSDRPAPNSSLGILQCHGTKRPGLSAQISTLIRRGWKNEIRSNIAVALFILSVMLGIILGFLFSGLAIRFQDISSISSMCFMTVVAQPAIILFMGIMSESRTIPVFEQEYKEALYSPLVYLISDIVVFAPAVLFSGFGQLNRS</sequence>
<dbReference type="InterPro" id="IPR050352">
    <property type="entry name" value="ABCG_transporters"/>
</dbReference>
<dbReference type="PANTHER" id="PTHR48041:SF139">
    <property type="entry name" value="PROTEIN SCARLET"/>
    <property type="match status" value="1"/>
</dbReference>
<keyword evidence="9" id="KW-0547">Nucleotide-binding</keyword>
<keyword evidence="5 6" id="KW-0472">Membrane</keyword>
<evidence type="ECO:0000259" key="8">
    <source>
        <dbReference type="Pfam" id="PF01061"/>
    </source>
</evidence>
<evidence type="ECO:0000256" key="5">
    <source>
        <dbReference type="ARBA" id="ARBA00023136"/>
    </source>
</evidence>
<keyword evidence="3 6" id="KW-0812">Transmembrane</keyword>
<feature type="transmembrane region" description="Helical" evidence="6">
    <location>
        <begin position="338"/>
        <end position="356"/>
    </location>
</feature>
<dbReference type="GO" id="GO:0140359">
    <property type="term" value="F:ABC-type transporter activity"/>
    <property type="evidence" value="ECO:0007669"/>
    <property type="project" value="InterPro"/>
</dbReference>
<dbReference type="OrthoDB" id="4774148at2759"/>
<dbReference type="PANTHER" id="PTHR48041">
    <property type="entry name" value="ABC TRANSPORTER G FAMILY MEMBER 28"/>
    <property type="match status" value="1"/>
</dbReference>
<name>A0A9P6KHJ2_9FUNG</name>
<evidence type="ECO:0000256" key="3">
    <source>
        <dbReference type="ARBA" id="ARBA00022692"/>
    </source>
</evidence>
<evidence type="ECO:0000256" key="4">
    <source>
        <dbReference type="ARBA" id="ARBA00022989"/>
    </source>
</evidence>
<gene>
    <name evidence="9" type="primary">ABCG5_1</name>
    <name evidence="9" type="ORF">BGW38_004961</name>
</gene>
<feature type="transmembrane region" description="Helical" evidence="6">
    <location>
        <begin position="302"/>
        <end position="326"/>
    </location>
</feature>
<feature type="domain" description="ABC-2 type transporter transmembrane" evidence="8">
    <location>
        <begin position="285"/>
        <end position="394"/>
    </location>
</feature>
<dbReference type="InterPro" id="IPR003439">
    <property type="entry name" value="ABC_transporter-like_ATP-bd"/>
</dbReference>
<feature type="transmembrane region" description="Helical" evidence="6">
    <location>
        <begin position="376"/>
        <end position="395"/>
    </location>
</feature>
<dbReference type="GO" id="GO:0016887">
    <property type="term" value="F:ATP hydrolysis activity"/>
    <property type="evidence" value="ECO:0007669"/>
    <property type="project" value="InterPro"/>
</dbReference>